<evidence type="ECO:0000256" key="1">
    <source>
        <dbReference type="ARBA" id="ARBA00022741"/>
    </source>
</evidence>
<evidence type="ECO:0000256" key="4">
    <source>
        <dbReference type="ARBA" id="ARBA00022840"/>
    </source>
</evidence>
<dbReference type="SUPFAM" id="SSF52540">
    <property type="entry name" value="P-loop containing nucleoside triphosphate hydrolases"/>
    <property type="match status" value="1"/>
</dbReference>
<dbReference type="GO" id="GO:0043138">
    <property type="term" value="F:3'-5' DNA helicase activity"/>
    <property type="evidence" value="ECO:0007669"/>
    <property type="project" value="TreeGrafter"/>
</dbReference>
<evidence type="ECO:0000256" key="6">
    <source>
        <dbReference type="SAM" id="MobiDB-lite"/>
    </source>
</evidence>
<dbReference type="GO" id="GO:0005524">
    <property type="term" value="F:ATP binding"/>
    <property type="evidence" value="ECO:0007669"/>
    <property type="project" value="UniProtKB-UniRule"/>
</dbReference>
<dbReference type="InterPro" id="IPR027785">
    <property type="entry name" value="UvrD-like_helicase_C"/>
</dbReference>
<keyword evidence="9" id="KW-1185">Reference proteome</keyword>
<dbReference type="InterPro" id="IPR027417">
    <property type="entry name" value="P-loop_NTPase"/>
</dbReference>
<feature type="compositionally biased region" description="Basic and acidic residues" evidence="6">
    <location>
        <begin position="43"/>
        <end position="55"/>
    </location>
</feature>
<feature type="compositionally biased region" description="Polar residues" evidence="6">
    <location>
        <begin position="14"/>
        <end position="26"/>
    </location>
</feature>
<dbReference type="PANTHER" id="PTHR11070:SF17">
    <property type="entry name" value="DNA HELICASE IV"/>
    <property type="match status" value="1"/>
</dbReference>
<feature type="region of interest" description="Disordered" evidence="6">
    <location>
        <begin position="1"/>
        <end position="62"/>
    </location>
</feature>
<dbReference type="GO" id="GO:0016787">
    <property type="term" value="F:hydrolase activity"/>
    <property type="evidence" value="ECO:0007669"/>
    <property type="project" value="UniProtKB-UniRule"/>
</dbReference>
<keyword evidence="4 5" id="KW-0067">ATP-binding</keyword>
<proteinExistence type="predicted"/>
<dbReference type="InterPro" id="IPR014016">
    <property type="entry name" value="UvrD-like_ATP-bd"/>
</dbReference>
<dbReference type="Proteomes" id="UP000269591">
    <property type="component" value="Unassembled WGS sequence"/>
</dbReference>
<keyword evidence="1 5" id="KW-0547">Nucleotide-binding</keyword>
<feature type="domain" description="UvrD-like helicase ATP-binding" evidence="7">
    <location>
        <begin position="283"/>
        <end position="621"/>
    </location>
</feature>
<evidence type="ECO:0000256" key="3">
    <source>
        <dbReference type="ARBA" id="ARBA00022806"/>
    </source>
</evidence>
<evidence type="ECO:0000256" key="2">
    <source>
        <dbReference type="ARBA" id="ARBA00022801"/>
    </source>
</evidence>
<reference evidence="9" key="1">
    <citation type="submission" date="2018-05" db="EMBL/GenBank/DDBJ databases">
        <title>Genome Sequencing of selected type strains of the family Eggerthellaceae.</title>
        <authorList>
            <person name="Danylec N."/>
            <person name="Stoll D.A."/>
            <person name="Doetsch A."/>
            <person name="Huch M."/>
        </authorList>
    </citation>
    <scope>NUCLEOTIDE SEQUENCE [LARGE SCALE GENOMIC DNA]</scope>
    <source>
        <strain evidence="9">DSM 24851</strain>
    </source>
</reference>
<evidence type="ECO:0000313" key="9">
    <source>
        <dbReference type="Proteomes" id="UP000269591"/>
    </source>
</evidence>
<dbReference type="PROSITE" id="PS51198">
    <property type="entry name" value="UVRD_HELICASE_ATP_BIND"/>
    <property type="match status" value="1"/>
</dbReference>
<dbReference type="GO" id="GO:0003677">
    <property type="term" value="F:DNA binding"/>
    <property type="evidence" value="ECO:0007669"/>
    <property type="project" value="InterPro"/>
</dbReference>
<accession>A0A3N0B3G6</accession>
<dbReference type="Pfam" id="PF13538">
    <property type="entry name" value="UvrD_C_2"/>
    <property type="match status" value="1"/>
</dbReference>
<evidence type="ECO:0000256" key="5">
    <source>
        <dbReference type="PROSITE-ProRule" id="PRU00560"/>
    </source>
</evidence>
<feature type="binding site" evidence="5">
    <location>
        <begin position="304"/>
        <end position="311"/>
    </location>
    <ligand>
        <name>ATP</name>
        <dbReference type="ChEBI" id="CHEBI:30616"/>
    </ligand>
</feature>
<comment type="caution">
    <text evidence="8">The sequence shown here is derived from an EMBL/GenBank/DDBJ whole genome shotgun (WGS) entry which is preliminary data.</text>
</comment>
<dbReference type="GO" id="GO:0005829">
    <property type="term" value="C:cytosol"/>
    <property type="evidence" value="ECO:0007669"/>
    <property type="project" value="TreeGrafter"/>
</dbReference>
<dbReference type="InterPro" id="IPR000212">
    <property type="entry name" value="DNA_helicase_UvrD/REP"/>
</dbReference>
<evidence type="ECO:0000259" key="7">
    <source>
        <dbReference type="PROSITE" id="PS51198"/>
    </source>
</evidence>
<protein>
    <submittedName>
        <fullName evidence="8">DNA helicase</fullName>
    </submittedName>
</protein>
<keyword evidence="2 5" id="KW-0378">Hydrolase</keyword>
<dbReference type="EMBL" id="QIBX01000002">
    <property type="protein sequence ID" value="RNL41374.1"/>
    <property type="molecule type" value="Genomic_DNA"/>
</dbReference>
<gene>
    <name evidence="8" type="ORF">DMP06_01955</name>
</gene>
<name>A0A3N0B3G6_9ACTN</name>
<dbReference type="GO" id="GO:0000725">
    <property type="term" value="P:recombinational repair"/>
    <property type="evidence" value="ECO:0007669"/>
    <property type="project" value="TreeGrafter"/>
</dbReference>
<keyword evidence="3 5" id="KW-0347">Helicase</keyword>
<organism evidence="8 9">
    <name type="scientific">Slackia equolifaciens</name>
    <dbReference type="NCBI Taxonomy" id="498718"/>
    <lineage>
        <taxon>Bacteria</taxon>
        <taxon>Bacillati</taxon>
        <taxon>Actinomycetota</taxon>
        <taxon>Coriobacteriia</taxon>
        <taxon>Eggerthellales</taxon>
        <taxon>Eggerthellaceae</taxon>
        <taxon>Slackia</taxon>
    </lineage>
</organism>
<dbReference type="PANTHER" id="PTHR11070">
    <property type="entry name" value="UVRD / RECB / PCRA DNA HELICASE FAMILY MEMBER"/>
    <property type="match status" value="1"/>
</dbReference>
<evidence type="ECO:0000313" key="8">
    <source>
        <dbReference type="EMBL" id="RNL41374.1"/>
    </source>
</evidence>
<dbReference type="Pfam" id="PF00580">
    <property type="entry name" value="UvrD-helicase"/>
    <property type="match status" value="1"/>
</dbReference>
<dbReference type="AlphaFoldDB" id="A0A3N0B3G6"/>
<dbReference type="Gene3D" id="3.40.50.300">
    <property type="entry name" value="P-loop containing nucleotide triphosphate hydrolases"/>
    <property type="match status" value="3"/>
</dbReference>
<sequence>MHFSPALRARHSPTHSAGFSNGSHSVSPIGRCSAPQRRRAPRIARDKAARSRPKDWSSIVTNDSGITAPAPHDIEHDPVFDQEQAHLDETYAALEELERVLLAKIAKTHAAVAADKEAMADEFGVNLETDDDASETYADIAAANRIIDMYNMSENINFQRLNDARLLLHQPYFAKVVLQFKEGQPPKELYIGAAGASDESYKRLVVDWRSPVAEVYYNQDLGPTTYRANGRDIHVDMQLRRQFDIDHATLNAYFDTDVAIQDSLLLASLSRQRDGRMQAITATIQKEQNTVVRHEDVPVLLVSGIAGSGKTSVLLQRIAYLFYQRRGELDPSQVFLITPNPVFRRYIDNVLPDMGEKNPECITWDEFAATLMPKGRAGGELNVPIEELLRIDDLVRNVEFEQHDFKDIESCGVRLIPAAQIAQLAAKYRRIPAGPRLVALMREELEIRLEARLKQMAATDAAQMEVEELSIPEQVEIFHETIAPQTDAEVRSYTLAYLRQKHADAYDTVARDEWLRVDRIGMRLTGQKSIETVTWLYLKMALTGMGNADAKYVMIDEVQDYTCAQLAVLARFFRRAHFLLLGDENQAIKPNTASFAEVRAAFEAMRGEVEECRLMTSYRSAPGITALFTRLMPPDDRVRVQSIQRAEEEPELIECPDEQRLLAELRNAIERTREDEGLTAIIVPWKQEARKLIAALGDDAPLLVDGRHSMPDEGVFVITLPLAKGLEFDHVIIPDASVKTFGENDLARRRLYTTISRATRKITILAQGSITPLLKG</sequence>
<dbReference type="OrthoDB" id="3196525at2"/>